<evidence type="ECO:0000256" key="9">
    <source>
        <dbReference type="RuleBase" id="RU003660"/>
    </source>
</evidence>
<dbReference type="SUPFAM" id="SSF56047">
    <property type="entry name" value="Ribosomal protein S8"/>
    <property type="match status" value="1"/>
</dbReference>
<evidence type="ECO:0000256" key="6">
    <source>
        <dbReference type="ARBA" id="ARBA00035258"/>
    </source>
</evidence>
<dbReference type="InterPro" id="IPR035987">
    <property type="entry name" value="Ribosomal_uS8_sf"/>
</dbReference>
<evidence type="ECO:0000256" key="2">
    <source>
        <dbReference type="ARBA" id="ARBA00022730"/>
    </source>
</evidence>
<dbReference type="EMBL" id="BMHA01000005">
    <property type="protein sequence ID" value="GGI05852.1"/>
    <property type="molecule type" value="Genomic_DNA"/>
</dbReference>
<keyword evidence="5 8" id="KW-0687">Ribonucleoprotein</keyword>
<dbReference type="NCBIfam" id="NF001109">
    <property type="entry name" value="PRK00136.1"/>
    <property type="match status" value="1"/>
</dbReference>
<evidence type="ECO:0000256" key="7">
    <source>
        <dbReference type="ARBA" id="ARBA00046740"/>
    </source>
</evidence>
<dbReference type="Gene3D" id="3.30.1370.30">
    <property type="match status" value="1"/>
</dbReference>
<dbReference type="GO" id="GO:0005737">
    <property type="term" value="C:cytoplasm"/>
    <property type="evidence" value="ECO:0007669"/>
    <property type="project" value="UniProtKB-ARBA"/>
</dbReference>
<sequence>MTMTDPVADMLTRVRNASIAYHDTTTMPSSKIKVNIARILEQEGYITGWSVDDATPQPNLTVKMKYGQNRERVITGLRRISKPGLRVYVKKDEVPRVLGGLGVAIVSTNAGLMTDRTARAEGRGGEVVAYVW</sequence>
<dbReference type="Pfam" id="PF00410">
    <property type="entry name" value="Ribosomal_S8"/>
    <property type="match status" value="1"/>
</dbReference>
<reference evidence="10" key="1">
    <citation type="journal article" date="2014" name="Int. J. Syst. Evol. Microbiol.">
        <title>Complete genome sequence of Corynebacterium casei LMG S-19264T (=DSM 44701T), isolated from a smear-ripened cheese.</title>
        <authorList>
            <consortium name="US DOE Joint Genome Institute (JGI-PGF)"/>
            <person name="Walter F."/>
            <person name="Albersmeier A."/>
            <person name="Kalinowski J."/>
            <person name="Ruckert C."/>
        </authorList>
    </citation>
    <scope>NUCLEOTIDE SEQUENCE</scope>
    <source>
        <strain evidence="10">CGMCC 1.14988</strain>
    </source>
</reference>
<dbReference type="PROSITE" id="PS00053">
    <property type="entry name" value="RIBOSOMAL_S8"/>
    <property type="match status" value="1"/>
</dbReference>
<dbReference type="OrthoDB" id="9802617at2"/>
<keyword evidence="3 8" id="KW-0694">RNA-binding</keyword>
<organism evidence="10 11">
    <name type="scientific">Egicoccus halophilus</name>
    <dbReference type="NCBI Taxonomy" id="1670830"/>
    <lineage>
        <taxon>Bacteria</taxon>
        <taxon>Bacillati</taxon>
        <taxon>Actinomycetota</taxon>
        <taxon>Nitriliruptoria</taxon>
        <taxon>Egicoccales</taxon>
        <taxon>Egicoccaceae</taxon>
        <taxon>Egicoccus</taxon>
    </lineage>
</organism>
<name>A0A8J3A9Y0_9ACTN</name>
<protein>
    <recommendedName>
        <fullName evidence="6 8">Small ribosomal subunit protein uS8</fullName>
    </recommendedName>
</protein>
<dbReference type="HAMAP" id="MF_01302_B">
    <property type="entry name" value="Ribosomal_uS8_B"/>
    <property type="match status" value="1"/>
</dbReference>
<proteinExistence type="inferred from homology"/>
<dbReference type="Proteomes" id="UP000650511">
    <property type="component" value="Unassembled WGS sequence"/>
</dbReference>
<evidence type="ECO:0000256" key="8">
    <source>
        <dbReference type="HAMAP-Rule" id="MF_01302"/>
    </source>
</evidence>
<evidence type="ECO:0000313" key="10">
    <source>
        <dbReference type="EMBL" id="GGI05852.1"/>
    </source>
</evidence>
<dbReference type="FunFam" id="3.30.1490.10:FF:000001">
    <property type="entry name" value="30S ribosomal protein S8"/>
    <property type="match status" value="1"/>
</dbReference>
<dbReference type="InterPro" id="IPR047863">
    <property type="entry name" value="Ribosomal_uS8_CS"/>
</dbReference>
<gene>
    <name evidence="8 10" type="primary">rpsH</name>
    <name evidence="10" type="ORF">GCM10011354_16160</name>
</gene>
<dbReference type="GO" id="GO:1990904">
    <property type="term" value="C:ribonucleoprotein complex"/>
    <property type="evidence" value="ECO:0007669"/>
    <property type="project" value="UniProtKB-KW"/>
</dbReference>
<keyword evidence="11" id="KW-1185">Reference proteome</keyword>
<evidence type="ECO:0000256" key="4">
    <source>
        <dbReference type="ARBA" id="ARBA00022980"/>
    </source>
</evidence>
<evidence type="ECO:0000256" key="5">
    <source>
        <dbReference type="ARBA" id="ARBA00023274"/>
    </source>
</evidence>
<keyword evidence="2 8" id="KW-0699">rRNA-binding</keyword>
<dbReference type="Gene3D" id="3.30.1490.10">
    <property type="match status" value="1"/>
</dbReference>
<dbReference type="GO" id="GO:0019843">
    <property type="term" value="F:rRNA binding"/>
    <property type="evidence" value="ECO:0007669"/>
    <property type="project" value="UniProtKB-UniRule"/>
</dbReference>
<dbReference type="GO" id="GO:0005840">
    <property type="term" value="C:ribosome"/>
    <property type="evidence" value="ECO:0007669"/>
    <property type="project" value="UniProtKB-KW"/>
</dbReference>
<evidence type="ECO:0000256" key="1">
    <source>
        <dbReference type="ARBA" id="ARBA00006471"/>
    </source>
</evidence>
<dbReference type="GO" id="GO:0006412">
    <property type="term" value="P:translation"/>
    <property type="evidence" value="ECO:0007669"/>
    <property type="project" value="UniProtKB-UniRule"/>
</dbReference>
<comment type="similarity">
    <text evidence="1 8 9">Belongs to the universal ribosomal protein uS8 family.</text>
</comment>
<accession>A0A8J3A9Y0</accession>
<dbReference type="GO" id="GO:0003735">
    <property type="term" value="F:structural constituent of ribosome"/>
    <property type="evidence" value="ECO:0007669"/>
    <property type="project" value="InterPro"/>
</dbReference>
<keyword evidence="4 8" id="KW-0689">Ribosomal protein</keyword>
<reference evidence="10" key="2">
    <citation type="submission" date="2020-09" db="EMBL/GenBank/DDBJ databases">
        <authorList>
            <person name="Sun Q."/>
            <person name="Zhou Y."/>
        </authorList>
    </citation>
    <scope>NUCLEOTIDE SEQUENCE</scope>
    <source>
        <strain evidence="10">CGMCC 1.14988</strain>
    </source>
</reference>
<dbReference type="InterPro" id="IPR000630">
    <property type="entry name" value="Ribosomal_uS8"/>
</dbReference>
<comment type="function">
    <text evidence="8">One of the primary rRNA binding proteins, it binds directly to 16S rRNA central domain where it helps coordinate assembly of the platform of the 30S subunit.</text>
</comment>
<evidence type="ECO:0000256" key="3">
    <source>
        <dbReference type="ARBA" id="ARBA00022884"/>
    </source>
</evidence>
<dbReference type="FunFam" id="3.30.1370.30:FF:000002">
    <property type="entry name" value="30S ribosomal protein S8"/>
    <property type="match status" value="1"/>
</dbReference>
<dbReference type="AlphaFoldDB" id="A0A8J3A9Y0"/>
<comment type="caution">
    <text evidence="10">The sequence shown here is derived from an EMBL/GenBank/DDBJ whole genome shotgun (WGS) entry which is preliminary data.</text>
</comment>
<dbReference type="RefSeq" id="WP_130648571.1">
    <property type="nucleotide sequence ID" value="NZ_BMHA01000005.1"/>
</dbReference>
<dbReference type="PANTHER" id="PTHR11758">
    <property type="entry name" value="40S RIBOSOMAL PROTEIN S15A"/>
    <property type="match status" value="1"/>
</dbReference>
<evidence type="ECO:0000313" key="11">
    <source>
        <dbReference type="Proteomes" id="UP000650511"/>
    </source>
</evidence>
<comment type="subunit">
    <text evidence="7 8">Part of the 30S ribosomal subunit. Contacts proteins S5 and S12.</text>
</comment>